<protein>
    <submittedName>
        <fullName evidence="1">Uncharacterized protein</fullName>
    </submittedName>
</protein>
<dbReference type="EMBL" id="JBJXBP010000008">
    <property type="protein sequence ID" value="KAL3813325.1"/>
    <property type="molecule type" value="Genomic_DNA"/>
</dbReference>
<dbReference type="Proteomes" id="UP001634393">
    <property type="component" value="Unassembled WGS sequence"/>
</dbReference>
<reference evidence="1 2" key="1">
    <citation type="submission" date="2024-12" db="EMBL/GenBank/DDBJ databases">
        <title>The unique morphological basis and parallel evolutionary history of personate flowers in Penstemon.</title>
        <authorList>
            <person name="Depatie T.H."/>
            <person name="Wessinger C.A."/>
        </authorList>
    </citation>
    <scope>NUCLEOTIDE SEQUENCE [LARGE SCALE GENOMIC DNA]</scope>
    <source>
        <strain evidence="1">WTNN_2</strain>
        <tissue evidence="1">Leaf</tissue>
    </source>
</reference>
<dbReference type="AlphaFoldDB" id="A0ABD3RK79"/>
<organism evidence="1 2">
    <name type="scientific">Penstemon smallii</name>
    <dbReference type="NCBI Taxonomy" id="265156"/>
    <lineage>
        <taxon>Eukaryota</taxon>
        <taxon>Viridiplantae</taxon>
        <taxon>Streptophyta</taxon>
        <taxon>Embryophyta</taxon>
        <taxon>Tracheophyta</taxon>
        <taxon>Spermatophyta</taxon>
        <taxon>Magnoliopsida</taxon>
        <taxon>eudicotyledons</taxon>
        <taxon>Gunneridae</taxon>
        <taxon>Pentapetalae</taxon>
        <taxon>asterids</taxon>
        <taxon>lamiids</taxon>
        <taxon>Lamiales</taxon>
        <taxon>Plantaginaceae</taxon>
        <taxon>Cheloneae</taxon>
        <taxon>Penstemon</taxon>
    </lineage>
</organism>
<evidence type="ECO:0000313" key="2">
    <source>
        <dbReference type="Proteomes" id="UP001634393"/>
    </source>
</evidence>
<proteinExistence type="predicted"/>
<sequence length="33" mass="4000">MILAFGYKDNISVIKWVLDFFNYNLHLHTIIIF</sequence>
<keyword evidence="2" id="KW-1185">Reference proteome</keyword>
<name>A0ABD3RK79_9LAMI</name>
<comment type="caution">
    <text evidence="1">The sequence shown here is derived from an EMBL/GenBank/DDBJ whole genome shotgun (WGS) entry which is preliminary data.</text>
</comment>
<accession>A0ABD3RK79</accession>
<evidence type="ECO:0000313" key="1">
    <source>
        <dbReference type="EMBL" id="KAL3813325.1"/>
    </source>
</evidence>
<gene>
    <name evidence="1" type="ORF">ACJIZ3_014593</name>
</gene>